<keyword evidence="2" id="KW-0805">Transcription regulation</keyword>
<accession>A0ABS6VI86</accession>
<keyword evidence="3" id="KW-0804">Transcription</keyword>
<protein>
    <submittedName>
        <fullName evidence="5">LysR family transcriptional regulator</fullName>
    </submittedName>
</protein>
<evidence type="ECO:0000313" key="6">
    <source>
        <dbReference type="Proteomes" id="UP001197236"/>
    </source>
</evidence>
<reference evidence="5 6" key="1">
    <citation type="submission" date="2021-07" db="EMBL/GenBank/DDBJ databases">
        <title>A novel phosphonate cluster across the Pantoea species complex is important for pathogenicity in onion.</title>
        <authorList>
            <person name="Zhao M."/>
            <person name="Stice S."/>
            <person name="Shin G.Y."/>
            <person name="Coutinho T."/>
            <person name="Gitaitis R."/>
            <person name="Kvitko B."/>
            <person name="Dutta B."/>
        </authorList>
    </citation>
    <scope>NUCLEOTIDE SEQUENCE [LARGE SCALE GENOMIC DNA]</scope>
    <source>
        <strain evidence="5 6">BD 382</strain>
    </source>
</reference>
<evidence type="ECO:0000256" key="2">
    <source>
        <dbReference type="ARBA" id="ARBA00023015"/>
    </source>
</evidence>
<dbReference type="EMBL" id="JAHVXZ010000012">
    <property type="protein sequence ID" value="MBW1259057.1"/>
    <property type="molecule type" value="Genomic_DNA"/>
</dbReference>
<gene>
    <name evidence="5" type="ORF">KYI95_17910</name>
</gene>
<evidence type="ECO:0000256" key="3">
    <source>
        <dbReference type="ARBA" id="ARBA00023163"/>
    </source>
</evidence>
<organism evidence="5 6">
    <name type="scientific">Pantoea allii</name>
    <dbReference type="NCBI Taxonomy" id="574096"/>
    <lineage>
        <taxon>Bacteria</taxon>
        <taxon>Pseudomonadati</taxon>
        <taxon>Pseudomonadota</taxon>
        <taxon>Gammaproteobacteria</taxon>
        <taxon>Enterobacterales</taxon>
        <taxon>Erwiniaceae</taxon>
        <taxon>Pantoea</taxon>
    </lineage>
</organism>
<comment type="caution">
    <text evidence="5">The sequence shown here is derived from an EMBL/GenBank/DDBJ whole genome shotgun (WGS) entry which is preliminary data.</text>
</comment>
<dbReference type="Pfam" id="PF00126">
    <property type="entry name" value="HTH_1"/>
    <property type="match status" value="1"/>
</dbReference>
<dbReference type="InterPro" id="IPR000847">
    <property type="entry name" value="LysR_HTH_N"/>
</dbReference>
<name>A0ABS6VI86_9GAMM</name>
<dbReference type="PROSITE" id="PS50931">
    <property type="entry name" value="HTH_LYSR"/>
    <property type="match status" value="1"/>
</dbReference>
<evidence type="ECO:0000256" key="1">
    <source>
        <dbReference type="ARBA" id="ARBA00009437"/>
    </source>
</evidence>
<proteinExistence type="inferred from homology"/>
<comment type="similarity">
    <text evidence="1">Belongs to the LysR transcriptional regulatory family.</text>
</comment>
<keyword evidence="6" id="KW-1185">Reference proteome</keyword>
<sequence>MAVVKEGTIKEASFSLNLTSSPVCRRIKTLESWVGFKLFVRRHNDLILTEKGKEFYEKLLPFHEEIYNIENSYVKEKIRGRQRNDLKIGMEVNYNHTVNKFIYSLKKKKKISNVFFMEFGKELALEKLLSEDVDMVVSQRMINHAAIDSVELLSEKVSLFYNSKIQDILESRNIDTVFIIDKKSVCHENVSMISKRVCCLFRNAQILIVNEISHYTDLICAGDAVGVIKGMDFYKIYKPLNGVEFKMMRDVSIDISIKTYLYFLKENNNINRSVFDSITETH</sequence>
<evidence type="ECO:0000259" key="4">
    <source>
        <dbReference type="PROSITE" id="PS50931"/>
    </source>
</evidence>
<evidence type="ECO:0000313" key="5">
    <source>
        <dbReference type="EMBL" id="MBW1259057.1"/>
    </source>
</evidence>
<dbReference type="PANTHER" id="PTHR30126">
    <property type="entry name" value="HTH-TYPE TRANSCRIPTIONAL REGULATOR"/>
    <property type="match status" value="1"/>
</dbReference>
<feature type="domain" description="HTH lysR-type" evidence="4">
    <location>
        <begin position="1"/>
        <end position="49"/>
    </location>
</feature>
<dbReference type="Proteomes" id="UP001197236">
    <property type="component" value="Unassembled WGS sequence"/>
</dbReference>